<feature type="binding site" evidence="13">
    <location>
        <position position="106"/>
    </location>
    <ligand>
        <name>Mg(2+)</name>
        <dbReference type="ChEBI" id="CHEBI:18420"/>
    </ligand>
</feature>
<dbReference type="EMBL" id="SOHQ01000041">
    <property type="protein sequence ID" value="TFD76005.1"/>
    <property type="molecule type" value="Genomic_DNA"/>
</dbReference>
<gene>
    <name evidence="14" type="ORF">E3T53_14570</name>
</gene>
<evidence type="ECO:0000256" key="4">
    <source>
        <dbReference type="ARBA" id="ARBA00011233"/>
    </source>
</evidence>
<dbReference type="InterPro" id="IPR005493">
    <property type="entry name" value="RraA/RraA-like"/>
</dbReference>
<proteinExistence type="inferred from homology"/>
<evidence type="ECO:0000256" key="3">
    <source>
        <dbReference type="ARBA" id="ARBA00008621"/>
    </source>
</evidence>
<comment type="catalytic activity">
    <reaction evidence="12">
        <text>oxaloacetate + H(+) = pyruvate + CO2</text>
        <dbReference type="Rhea" id="RHEA:15641"/>
        <dbReference type="ChEBI" id="CHEBI:15361"/>
        <dbReference type="ChEBI" id="CHEBI:15378"/>
        <dbReference type="ChEBI" id="CHEBI:16452"/>
        <dbReference type="ChEBI" id="CHEBI:16526"/>
        <dbReference type="EC" id="4.1.1.112"/>
    </reaction>
</comment>
<evidence type="ECO:0000256" key="10">
    <source>
        <dbReference type="ARBA" id="ARBA00030169"/>
    </source>
</evidence>
<dbReference type="AlphaFoldDB" id="A0A4Y8KJC7"/>
<keyword evidence="15" id="KW-1185">Reference proteome</keyword>
<comment type="catalytic activity">
    <reaction evidence="1">
        <text>4-hydroxy-4-methyl-2-oxoglutarate = 2 pyruvate</text>
        <dbReference type="Rhea" id="RHEA:22748"/>
        <dbReference type="ChEBI" id="CHEBI:15361"/>
        <dbReference type="ChEBI" id="CHEBI:58276"/>
        <dbReference type="EC" id="4.1.3.17"/>
    </reaction>
</comment>
<dbReference type="Pfam" id="PF03737">
    <property type="entry name" value="RraA-like"/>
    <property type="match status" value="1"/>
</dbReference>
<organism evidence="14 15">
    <name type="scientific">Cryobacterium psychrophilum</name>
    <dbReference type="NCBI Taxonomy" id="41988"/>
    <lineage>
        <taxon>Bacteria</taxon>
        <taxon>Bacillati</taxon>
        <taxon>Actinomycetota</taxon>
        <taxon>Actinomycetes</taxon>
        <taxon>Micrococcales</taxon>
        <taxon>Microbacteriaceae</taxon>
        <taxon>Cryobacterium</taxon>
    </lineage>
</organism>
<dbReference type="SUPFAM" id="SSF89562">
    <property type="entry name" value="RraA-like"/>
    <property type="match status" value="1"/>
</dbReference>
<evidence type="ECO:0000313" key="15">
    <source>
        <dbReference type="Proteomes" id="UP000298218"/>
    </source>
</evidence>
<evidence type="ECO:0000256" key="5">
    <source>
        <dbReference type="ARBA" id="ARBA00012213"/>
    </source>
</evidence>
<evidence type="ECO:0000256" key="9">
    <source>
        <dbReference type="ARBA" id="ARBA00029596"/>
    </source>
</evidence>
<dbReference type="OrthoDB" id="943692at2"/>
<keyword evidence="13" id="KW-0460">Magnesium</keyword>
<comment type="cofactor">
    <cofactor evidence="13">
        <name>Mg(2+)</name>
        <dbReference type="ChEBI" id="CHEBI:18420"/>
    </cofactor>
</comment>
<dbReference type="EC" id="4.1.1.112" evidence="6"/>
<evidence type="ECO:0000256" key="8">
    <source>
        <dbReference type="ARBA" id="ARBA00025046"/>
    </source>
</evidence>
<evidence type="ECO:0000256" key="13">
    <source>
        <dbReference type="PIRSR" id="PIRSR605493-1"/>
    </source>
</evidence>
<keyword evidence="13" id="KW-0479">Metal-binding</keyword>
<dbReference type="PANTHER" id="PTHR33254:SF4">
    <property type="entry name" value="4-HYDROXY-4-METHYL-2-OXOGLUTARATE ALDOLASE 3-RELATED"/>
    <property type="match status" value="1"/>
</dbReference>
<dbReference type="Gene3D" id="3.50.30.40">
    <property type="entry name" value="Ribonuclease E inhibitor RraA/RraA-like"/>
    <property type="match status" value="1"/>
</dbReference>
<dbReference type="Proteomes" id="UP000298218">
    <property type="component" value="Unassembled WGS sequence"/>
</dbReference>
<sequence length="204" mass="21256">MDETLQSKLEHVEFPTLGHFIDEGFCNPSIKAIAPTMRVVGRARTVSVPDSDAAGVNVAIMRAQPGEVLVVDLGDDAIHACIGAVTIAAIQTVGLAGVLVNGLVTDLDDLERVGLPVFARGSTSMTTKRRGTGNSTFDVPVQVGGVTVNPGDWVLGDRNGVLVATDETLEAVIDAALENDAVEPDLLARMRAGTPLAELLYIGG</sequence>
<evidence type="ECO:0000256" key="1">
    <source>
        <dbReference type="ARBA" id="ARBA00001342"/>
    </source>
</evidence>
<comment type="caution">
    <text evidence="14">The sequence shown here is derived from an EMBL/GenBank/DDBJ whole genome shotgun (WGS) entry which is preliminary data.</text>
</comment>
<dbReference type="GO" id="GO:0046872">
    <property type="term" value="F:metal ion binding"/>
    <property type="evidence" value="ECO:0007669"/>
    <property type="project" value="UniProtKB-KW"/>
</dbReference>
<dbReference type="GO" id="GO:0008948">
    <property type="term" value="F:oxaloacetate decarboxylase activity"/>
    <property type="evidence" value="ECO:0007669"/>
    <property type="project" value="UniProtKB-EC"/>
</dbReference>
<evidence type="ECO:0000256" key="2">
    <source>
        <dbReference type="ARBA" id="ARBA00001968"/>
    </source>
</evidence>
<dbReference type="EC" id="4.1.3.17" evidence="5"/>
<protein>
    <recommendedName>
        <fullName evidence="7">Putative 4-hydroxy-4-methyl-2-oxoglutarate aldolase</fullName>
        <ecNumber evidence="6">4.1.1.112</ecNumber>
        <ecNumber evidence="5">4.1.3.17</ecNumber>
    </recommendedName>
    <alternativeName>
        <fullName evidence="11">Oxaloacetate decarboxylase</fullName>
    </alternativeName>
    <alternativeName>
        <fullName evidence="9">Regulator of ribonuclease activity homolog</fullName>
    </alternativeName>
    <alternativeName>
        <fullName evidence="10">RraA-like protein</fullName>
    </alternativeName>
</protein>
<reference evidence="14 15" key="1">
    <citation type="submission" date="2019-03" db="EMBL/GenBank/DDBJ databases">
        <title>Genomics of glacier-inhabiting Cryobacterium strains.</title>
        <authorList>
            <person name="Liu Q."/>
            <person name="Xin Y.-H."/>
        </authorList>
    </citation>
    <scope>NUCLEOTIDE SEQUENCE [LARGE SCALE GENOMIC DNA]</scope>
    <source>
        <strain evidence="14 15">CGMCC 1.4292</strain>
    </source>
</reference>
<evidence type="ECO:0000256" key="7">
    <source>
        <dbReference type="ARBA" id="ARBA00016549"/>
    </source>
</evidence>
<comment type="subunit">
    <text evidence="4">Homotrimer.</text>
</comment>
<name>A0A4Y8KJC7_9MICO</name>
<comment type="cofactor">
    <cofactor evidence="2">
        <name>a divalent metal cation</name>
        <dbReference type="ChEBI" id="CHEBI:60240"/>
    </cofactor>
</comment>
<dbReference type="PANTHER" id="PTHR33254">
    <property type="entry name" value="4-HYDROXY-4-METHYL-2-OXOGLUTARATE ALDOLASE 3-RELATED"/>
    <property type="match status" value="1"/>
</dbReference>
<dbReference type="RefSeq" id="WP_134172922.1">
    <property type="nucleotide sequence ID" value="NZ_SODI01000001.1"/>
</dbReference>
<evidence type="ECO:0000256" key="11">
    <source>
        <dbReference type="ARBA" id="ARBA00032305"/>
    </source>
</evidence>
<dbReference type="CDD" id="cd16841">
    <property type="entry name" value="RraA_family"/>
    <property type="match status" value="1"/>
</dbReference>
<comment type="similarity">
    <text evidence="3">Belongs to the class II aldolase/RraA-like family.</text>
</comment>
<evidence type="ECO:0000313" key="14">
    <source>
        <dbReference type="EMBL" id="TFD76005.1"/>
    </source>
</evidence>
<evidence type="ECO:0000256" key="6">
    <source>
        <dbReference type="ARBA" id="ARBA00012947"/>
    </source>
</evidence>
<accession>A0A4Y8KJC7</accession>
<dbReference type="GO" id="GO:0047443">
    <property type="term" value="F:4-hydroxy-4-methyl-2-oxoglutarate aldolase activity"/>
    <property type="evidence" value="ECO:0007669"/>
    <property type="project" value="UniProtKB-EC"/>
</dbReference>
<evidence type="ECO:0000256" key="12">
    <source>
        <dbReference type="ARBA" id="ARBA00047973"/>
    </source>
</evidence>
<comment type="function">
    <text evidence="8">Catalyzes the aldol cleavage of 4-hydroxy-4-methyl-2-oxoglutarate (HMG) into 2 molecules of pyruvate. Also contains a secondary oxaloacetate (OAA) decarboxylase activity due to the common pyruvate enolate transition state formed following C-C bond cleavage in the retro-aldol and decarboxylation reactions.</text>
</comment>
<dbReference type="InterPro" id="IPR036704">
    <property type="entry name" value="RraA/RraA-like_sf"/>
</dbReference>